<dbReference type="InterPro" id="IPR036890">
    <property type="entry name" value="HATPase_C_sf"/>
</dbReference>
<dbReference type="FunFam" id="3.30.450.20:FF:000060">
    <property type="entry name" value="Sensor protein FixL"/>
    <property type="match status" value="1"/>
</dbReference>
<sequence length="515" mass="55609">MERQTLMSDDQRDALLFMALLDAMPDAVLVSNAEGVILQANPAVGRLFGHDPAELIGESVNILMPQALADRHNGFMENYLTTGIERVIGLGRAVEGLRRDGTAFPLHLSIGKAEQAGQTYFIAILHDQSKRKAAEDALARSARVDAIGQMTSGISHDFSNILTVIIGNLELLEARIDGEDNQAILSDAVEAAHLGAELTAGISAFARTTMTHCDPTDVNEACDAATVLIRRTFDPQYDISFERSDPLPIVLADTTQLQSALINIALNARDAMPDGGKLIIRTETILIDDTYVAQELDVAQGHYVRISVTDTGIGMGPDTQQKAFEPFFTTKPIGRGTGLGLAMVYGFVRQCSGHVAIYSEIGLGTTVALYFPILGEAPVMRRTAGESINRHAANGESVLVVEDNPQVRRLTVARLKELGYVVEECGSGDDAAEILRQKDTIDAVFTDLVMPGELDGLALARHIVATYPHIRILLTSGYGEDILNAKNTDTNLQILRKPYRQSDLANALSALFDGG</sequence>
<protein>
    <recommendedName>
        <fullName evidence="10">Sensor protein FixL</fullName>
        <ecNumber evidence="2">2.7.13.3</ecNumber>
    </recommendedName>
</protein>
<dbReference type="PANTHER" id="PTHR43065">
    <property type="entry name" value="SENSOR HISTIDINE KINASE"/>
    <property type="match status" value="1"/>
</dbReference>
<accession>A0A1R3X9Y7</accession>
<dbReference type="SUPFAM" id="SSF52172">
    <property type="entry name" value="CheY-like"/>
    <property type="match status" value="1"/>
</dbReference>
<dbReference type="PANTHER" id="PTHR43065:SF42">
    <property type="entry name" value="TWO-COMPONENT SENSOR PPRA"/>
    <property type="match status" value="1"/>
</dbReference>
<keyword evidence="16" id="KW-1185">Reference proteome</keyword>
<dbReference type="Pfam" id="PF00072">
    <property type="entry name" value="Response_reg"/>
    <property type="match status" value="1"/>
</dbReference>
<evidence type="ECO:0000259" key="14">
    <source>
        <dbReference type="PROSITE" id="PS50112"/>
    </source>
</evidence>
<dbReference type="Pfam" id="PF00989">
    <property type="entry name" value="PAS"/>
    <property type="match status" value="1"/>
</dbReference>
<dbReference type="GO" id="GO:0005524">
    <property type="term" value="F:ATP binding"/>
    <property type="evidence" value="ECO:0007669"/>
    <property type="project" value="UniProtKB-KW"/>
</dbReference>
<evidence type="ECO:0000256" key="9">
    <source>
        <dbReference type="ARBA" id="ARBA00059827"/>
    </source>
</evidence>
<dbReference type="SMART" id="SM00388">
    <property type="entry name" value="HisKA"/>
    <property type="match status" value="1"/>
</dbReference>
<dbReference type="InterPro" id="IPR036097">
    <property type="entry name" value="HisK_dim/P_sf"/>
</dbReference>
<dbReference type="CDD" id="cd00130">
    <property type="entry name" value="PAS"/>
    <property type="match status" value="1"/>
</dbReference>
<comment type="catalytic activity">
    <reaction evidence="1">
        <text>ATP + protein L-histidine = ADP + protein N-phospho-L-histidine.</text>
        <dbReference type="EC" id="2.7.13.3"/>
    </reaction>
</comment>
<evidence type="ECO:0000256" key="2">
    <source>
        <dbReference type="ARBA" id="ARBA00012438"/>
    </source>
</evidence>
<feature type="domain" description="Response regulatory" evidence="13">
    <location>
        <begin position="397"/>
        <end position="512"/>
    </location>
</feature>
<evidence type="ECO:0000256" key="5">
    <source>
        <dbReference type="ARBA" id="ARBA00022741"/>
    </source>
</evidence>
<dbReference type="SUPFAM" id="SSF55785">
    <property type="entry name" value="PYP-like sensor domain (PAS domain)"/>
    <property type="match status" value="1"/>
</dbReference>
<dbReference type="InterPro" id="IPR003594">
    <property type="entry name" value="HATPase_dom"/>
</dbReference>
<dbReference type="InterPro" id="IPR003661">
    <property type="entry name" value="HisK_dim/P_dom"/>
</dbReference>
<evidence type="ECO:0000256" key="3">
    <source>
        <dbReference type="ARBA" id="ARBA00022553"/>
    </source>
</evidence>
<name>A0A1R3X9Y7_9RHOB</name>
<keyword evidence="8" id="KW-0902">Two-component regulatory system</keyword>
<evidence type="ECO:0000256" key="1">
    <source>
        <dbReference type="ARBA" id="ARBA00000085"/>
    </source>
</evidence>
<dbReference type="SMART" id="SM00448">
    <property type="entry name" value="REC"/>
    <property type="match status" value="1"/>
</dbReference>
<dbReference type="GO" id="GO:0006355">
    <property type="term" value="P:regulation of DNA-templated transcription"/>
    <property type="evidence" value="ECO:0007669"/>
    <property type="project" value="InterPro"/>
</dbReference>
<dbReference type="STRING" id="287098.SAMN05421665_2513"/>
<dbReference type="SMART" id="SM00091">
    <property type="entry name" value="PAS"/>
    <property type="match status" value="1"/>
</dbReference>
<dbReference type="Proteomes" id="UP000186997">
    <property type="component" value="Unassembled WGS sequence"/>
</dbReference>
<feature type="modified residue" description="4-aspartylphosphate" evidence="11">
    <location>
        <position position="447"/>
    </location>
</feature>
<evidence type="ECO:0000313" key="15">
    <source>
        <dbReference type="EMBL" id="SIT87739.1"/>
    </source>
</evidence>
<dbReference type="SUPFAM" id="SSF47384">
    <property type="entry name" value="Homodimeric domain of signal transducing histidine kinase"/>
    <property type="match status" value="1"/>
</dbReference>
<dbReference type="InterPro" id="IPR004358">
    <property type="entry name" value="Sig_transdc_His_kin-like_C"/>
</dbReference>
<dbReference type="Gene3D" id="3.30.450.20">
    <property type="entry name" value="PAS domain"/>
    <property type="match status" value="1"/>
</dbReference>
<reference evidence="16" key="1">
    <citation type="submission" date="2017-01" db="EMBL/GenBank/DDBJ databases">
        <authorList>
            <person name="Varghese N."/>
            <person name="Submissions S."/>
        </authorList>
    </citation>
    <scope>NUCLEOTIDE SEQUENCE [LARGE SCALE GENOMIC DNA]</scope>
    <source>
        <strain evidence="16">DSM 29591</strain>
    </source>
</reference>
<evidence type="ECO:0000313" key="16">
    <source>
        <dbReference type="Proteomes" id="UP000186997"/>
    </source>
</evidence>
<feature type="domain" description="Histidine kinase" evidence="12">
    <location>
        <begin position="153"/>
        <end position="375"/>
    </location>
</feature>
<dbReference type="EMBL" id="FTPR01000002">
    <property type="protein sequence ID" value="SIT87739.1"/>
    <property type="molecule type" value="Genomic_DNA"/>
</dbReference>
<dbReference type="InterPro" id="IPR035965">
    <property type="entry name" value="PAS-like_dom_sf"/>
</dbReference>
<evidence type="ECO:0000256" key="6">
    <source>
        <dbReference type="ARBA" id="ARBA00022777"/>
    </source>
</evidence>
<dbReference type="Gene3D" id="3.30.565.10">
    <property type="entry name" value="Histidine kinase-like ATPase, C-terminal domain"/>
    <property type="match status" value="1"/>
</dbReference>
<dbReference type="InterPro" id="IPR013767">
    <property type="entry name" value="PAS_fold"/>
</dbReference>
<dbReference type="GO" id="GO:0000155">
    <property type="term" value="F:phosphorelay sensor kinase activity"/>
    <property type="evidence" value="ECO:0007669"/>
    <property type="project" value="InterPro"/>
</dbReference>
<dbReference type="InterPro" id="IPR000014">
    <property type="entry name" value="PAS"/>
</dbReference>
<dbReference type="InterPro" id="IPR005467">
    <property type="entry name" value="His_kinase_dom"/>
</dbReference>
<dbReference type="InterPro" id="IPR011006">
    <property type="entry name" value="CheY-like_superfamily"/>
</dbReference>
<dbReference type="PROSITE" id="PS50109">
    <property type="entry name" value="HIS_KIN"/>
    <property type="match status" value="1"/>
</dbReference>
<gene>
    <name evidence="15" type="ORF">SAMN05421665_2513</name>
</gene>
<evidence type="ECO:0000256" key="7">
    <source>
        <dbReference type="ARBA" id="ARBA00022840"/>
    </source>
</evidence>
<keyword evidence="3 11" id="KW-0597">Phosphoprotein</keyword>
<dbReference type="PRINTS" id="PR00344">
    <property type="entry name" value="BCTRLSENSOR"/>
</dbReference>
<keyword evidence="6 15" id="KW-0418">Kinase</keyword>
<dbReference type="Pfam" id="PF02518">
    <property type="entry name" value="HATPase_c"/>
    <property type="match status" value="1"/>
</dbReference>
<dbReference type="AlphaFoldDB" id="A0A1R3X9Y7"/>
<dbReference type="CDD" id="cd00082">
    <property type="entry name" value="HisKA"/>
    <property type="match status" value="1"/>
</dbReference>
<dbReference type="Gene3D" id="3.40.50.2300">
    <property type="match status" value="1"/>
</dbReference>
<dbReference type="InterPro" id="IPR001789">
    <property type="entry name" value="Sig_transdc_resp-reg_receiver"/>
</dbReference>
<organism evidence="15 16">
    <name type="scientific">Yoonia rosea</name>
    <dbReference type="NCBI Taxonomy" id="287098"/>
    <lineage>
        <taxon>Bacteria</taxon>
        <taxon>Pseudomonadati</taxon>
        <taxon>Pseudomonadota</taxon>
        <taxon>Alphaproteobacteria</taxon>
        <taxon>Rhodobacterales</taxon>
        <taxon>Paracoccaceae</taxon>
        <taxon>Yoonia</taxon>
    </lineage>
</organism>
<evidence type="ECO:0000259" key="13">
    <source>
        <dbReference type="PROSITE" id="PS50110"/>
    </source>
</evidence>
<proteinExistence type="predicted"/>
<keyword evidence="4" id="KW-0808">Transferase</keyword>
<feature type="domain" description="PAS" evidence="14">
    <location>
        <begin position="13"/>
        <end position="83"/>
    </location>
</feature>
<dbReference type="SMART" id="SM00387">
    <property type="entry name" value="HATPase_c"/>
    <property type="match status" value="1"/>
</dbReference>
<dbReference type="SUPFAM" id="SSF55874">
    <property type="entry name" value="ATPase domain of HSP90 chaperone/DNA topoisomerase II/histidine kinase"/>
    <property type="match status" value="1"/>
</dbReference>
<keyword evidence="7" id="KW-0067">ATP-binding</keyword>
<evidence type="ECO:0000256" key="11">
    <source>
        <dbReference type="PROSITE-ProRule" id="PRU00169"/>
    </source>
</evidence>
<dbReference type="PROSITE" id="PS50112">
    <property type="entry name" value="PAS"/>
    <property type="match status" value="1"/>
</dbReference>
<dbReference type="PROSITE" id="PS50110">
    <property type="entry name" value="RESPONSE_REGULATORY"/>
    <property type="match status" value="1"/>
</dbReference>
<evidence type="ECO:0000256" key="8">
    <source>
        <dbReference type="ARBA" id="ARBA00023012"/>
    </source>
</evidence>
<evidence type="ECO:0000256" key="10">
    <source>
        <dbReference type="ARBA" id="ARBA00070616"/>
    </source>
</evidence>
<dbReference type="EC" id="2.7.13.3" evidence="2"/>
<dbReference type="NCBIfam" id="TIGR00229">
    <property type="entry name" value="sensory_box"/>
    <property type="match status" value="1"/>
</dbReference>
<keyword evidence="5" id="KW-0547">Nucleotide-binding</keyword>
<evidence type="ECO:0000256" key="4">
    <source>
        <dbReference type="ARBA" id="ARBA00022679"/>
    </source>
</evidence>
<evidence type="ECO:0000259" key="12">
    <source>
        <dbReference type="PROSITE" id="PS50109"/>
    </source>
</evidence>
<dbReference type="Gene3D" id="1.10.287.130">
    <property type="match status" value="1"/>
</dbReference>
<comment type="function">
    <text evidence="9">Putative oxygen sensor; modulates the activity of FixJ, a transcriptional activator of nitrogen fixation fixK gene. FixL probably acts as a kinase that phosphorylates FixJ.</text>
</comment>